<proteinExistence type="predicted"/>
<dbReference type="AlphaFoldDB" id="A0A9N7YGB8"/>
<accession>A0A9N7YGB8</accession>
<organism evidence="1 2">
    <name type="scientific">Pleuronectes platessa</name>
    <name type="common">European plaice</name>
    <dbReference type="NCBI Taxonomy" id="8262"/>
    <lineage>
        <taxon>Eukaryota</taxon>
        <taxon>Metazoa</taxon>
        <taxon>Chordata</taxon>
        <taxon>Craniata</taxon>
        <taxon>Vertebrata</taxon>
        <taxon>Euteleostomi</taxon>
        <taxon>Actinopterygii</taxon>
        <taxon>Neopterygii</taxon>
        <taxon>Teleostei</taxon>
        <taxon>Neoteleostei</taxon>
        <taxon>Acanthomorphata</taxon>
        <taxon>Carangaria</taxon>
        <taxon>Pleuronectiformes</taxon>
        <taxon>Pleuronectoidei</taxon>
        <taxon>Pleuronectidae</taxon>
        <taxon>Pleuronectes</taxon>
    </lineage>
</organism>
<sequence>MARDMAIDRARSCPCMAVGWLLFLCCYPFGVGWDVWALPPLLSSLSPTTANLAGLQWQRCRGPGDDQCGLAPCEIVPWIMLASMAKLASLLWPGGTPDMKIHP</sequence>
<keyword evidence="2" id="KW-1185">Reference proteome</keyword>
<gene>
    <name evidence="1" type="ORF">PLEPLA_LOCUS12581</name>
</gene>
<protein>
    <submittedName>
        <fullName evidence="1">Uncharacterized protein</fullName>
    </submittedName>
</protein>
<reference evidence="1" key="1">
    <citation type="submission" date="2020-03" db="EMBL/GenBank/DDBJ databases">
        <authorList>
            <person name="Weist P."/>
        </authorList>
    </citation>
    <scope>NUCLEOTIDE SEQUENCE</scope>
</reference>
<comment type="caution">
    <text evidence="1">The sequence shown here is derived from an EMBL/GenBank/DDBJ whole genome shotgun (WGS) entry which is preliminary data.</text>
</comment>
<dbReference type="Proteomes" id="UP001153269">
    <property type="component" value="Unassembled WGS sequence"/>
</dbReference>
<name>A0A9N7YGB8_PLEPL</name>
<dbReference type="EMBL" id="CADEAL010000746">
    <property type="protein sequence ID" value="CAB1424653.1"/>
    <property type="molecule type" value="Genomic_DNA"/>
</dbReference>
<evidence type="ECO:0000313" key="2">
    <source>
        <dbReference type="Proteomes" id="UP001153269"/>
    </source>
</evidence>
<evidence type="ECO:0000313" key="1">
    <source>
        <dbReference type="EMBL" id="CAB1424653.1"/>
    </source>
</evidence>